<accession>A0A170U0F0</accession>
<reference evidence="1" key="2">
    <citation type="journal article" date="2017" name="J. Med. Entomol.">
        <title>Transcriptome Analysis of the Triatoma infestans (Hemiptera: Reduviidae) Integument.</title>
        <authorList>
            <person name="Calderon-Fernandez G.M."/>
            <person name="Moriconi D.E."/>
            <person name="Dulbecco A.B."/>
            <person name="Juarez M.P."/>
        </authorList>
    </citation>
    <scope>NUCLEOTIDE SEQUENCE</scope>
    <source>
        <strain evidence="1">Int1</strain>
        <tissue evidence="1">Integument</tissue>
    </source>
</reference>
<name>A0A170U0F0_TRIIF</name>
<organism evidence="1">
    <name type="scientific">Triatoma infestans</name>
    <name type="common">Assassin bug</name>
    <dbReference type="NCBI Taxonomy" id="30076"/>
    <lineage>
        <taxon>Eukaryota</taxon>
        <taxon>Metazoa</taxon>
        <taxon>Ecdysozoa</taxon>
        <taxon>Arthropoda</taxon>
        <taxon>Hexapoda</taxon>
        <taxon>Insecta</taxon>
        <taxon>Pterygota</taxon>
        <taxon>Neoptera</taxon>
        <taxon>Paraneoptera</taxon>
        <taxon>Hemiptera</taxon>
        <taxon>Heteroptera</taxon>
        <taxon>Panheteroptera</taxon>
        <taxon>Cimicomorpha</taxon>
        <taxon>Reduviidae</taxon>
        <taxon>Triatominae</taxon>
        <taxon>Triatoma</taxon>
    </lineage>
</organism>
<evidence type="ECO:0000313" key="1">
    <source>
        <dbReference type="EMBL" id="JAR95495.1"/>
    </source>
</evidence>
<feature type="non-terminal residue" evidence="1">
    <location>
        <position position="1"/>
    </location>
</feature>
<dbReference type="AlphaFoldDB" id="A0A170U0F0"/>
<sequence length="111" mass="12577">DNLDFLERIGGKGLKPYFALLKGGKHNPIIKQLQEVFCLALMQHQGLYKSEEMEVSPNREITLCEVPSVLRAMGVFPTNIEIESLININSLKSSLISNHKITFNCFATFFF</sequence>
<reference evidence="1" key="1">
    <citation type="submission" date="2016-04" db="EMBL/GenBank/DDBJ databases">
        <authorList>
            <person name="Calderon-Fernandez G.M.Sr."/>
        </authorList>
    </citation>
    <scope>NUCLEOTIDE SEQUENCE</scope>
    <source>
        <strain evidence="1">Int1</strain>
        <tissue evidence="1">Integument</tissue>
    </source>
</reference>
<protein>
    <submittedName>
        <fullName evidence="1">Wd repeat-containing protein 66</fullName>
    </submittedName>
</protein>
<dbReference type="EMBL" id="GEMB01007963">
    <property type="protein sequence ID" value="JAR95495.1"/>
    <property type="molecule type" value="Transcribed_RNA"/>
</dbReference>
<proteinExistence type="predicted"/>